<evidence type="ECO:0000313" key="2">
    <source>
        <dbReference type="EMBL" id="PIT88222.1"/>
    </source>
</evidence>
<evidence type="ECO:0000313" key="3">
    <source>
        <dbReference type="Proteomes" id="UP000231426"/>
    </source>
</evidence>
<dbReference type="AlphaFoldDB" id="A0A2M6W607"/>
<comment type="caution">
    <text evidence="2">The sequence shown here is derived from an EMBL/GenBank/DDBJ whole genome shotgun (WGS) entry which is preliminary data.</text>
</comment>
<accession>A0A2M6W607</accession>
<proteinExistence type="predicted"/>
<dbReference type="EMBL" id="PFBV01000004">
    <property type="protein sequence ID" value="PIT88222.1"/>
    <property type="molecule type" value="Genomic_DNA"/>
</dbReference>
<protein>
    <submittedName>
        <fullName evidence="2">Uncharacterized protein</fullName>
    </submittedName>
</protein>
<name>A0A2M6W607_9BACT</name>
<sequence>MLFMISVMELPRIGWAIKTTFMGLFLVFNFGIFSPLSFDKEQVFKITNLYLCVKNFNCCFYK</sequence>
<organism evidence="2 3">
    <name type="scientific">Candidatus Magasanikbacteria bacterium CG10_big_fil_rev_8_21_14_0_10_36_32</name>
    <dbReference type="NCBI Taxonomy" id="1974646"/>
    <lineage>
        <taxon>Bacteria</taxon>
        <taxon>Candidatus Magasanikiibacteriota</taxon>
    </lineage>
</organism>
<keyword evidence="1" id="KW-1133">Transmembrane helix</keyword>
<keyword evidence="1" id="KW-0472">Membrane</keyword>
<keyword evidence="1" id="KW-0812">Transmembrane</keyword>
<feature type="transmembrane region" description="Helical" evidence="1">
    <location>
        <begin position="20"/>
        <end position="38"/>
    </location>
</feature>
<reference evidence="3" key="1">
    <citation type="submission" date="2017-09" db="EMBL/GenBank/DDBJ databases">
        <title>Depth-based differentiation of microbial function through sediment-hosted aquifers and enrichment of novel symbionts in the deep terrestrial subsurface.</title>
        <authorList>
            <person name="Probst A.J."/>
            <person name="Ladd B."/>
            <person name="Jarett J.K."/>
            <person name="Geller-Mcgrath D.E."/>
            <person name="Sieber C.M.K."/>
            <person name="Emerson J.B."/>
            <person name="Anantharaman K."/>
            <person name="Thomas B.C."/>
            <person name="Malmstrom R."/>
            <person name="Stieglmeier M."/>
            <person name="Klingl A."/>
            <person name="Woyke T."/>
            <person name="Ryan C.M."/>
            <person name="Banfield J.F."/>
        </authorList>
    </citation>
    <scope>NUCLEOTIDE SEQUENCE [LARGE SCALE GENOMIC DNA]</scope>
</reference>
<gene>
    <name evidence="2" type="ORF">COU29_03060</name>
</gene>
<evidence type="ECO:0000256" key="1">
    <source>
        <dbReference type="SAM" id="Phobius"/>
    </source>
</evidence>
<dbReference type="Proteomes" id="UP000231426">
    <property type="component" value="Unassembled WGS sequence"/>
</dbReference>